<feature type="signal peptide" evidence="2">
    <location>
        <begin position="1"/>
        <end position="18"/>
    </location>
</feature>
<keyword evidence="1" id="KW-1133">Transmembrane helix</keyword>
<sequence length="136" mass="14025">MKLPSLLALFLSVTSSSAFVVHGRRSTAATPTQSAPRALLSAMPKDEQCNNEIESLSHAATVAAATFVATLASSPLVSLAEDDDYVYGAVNAPGGIGLAVGLGVLAILTAAVPVILAPGEDAFNEMKDRDEKKWGK</sequence>
<evidence type="ECO:0000256" key="1">
    <source>
        <dbReference type="SAM" id="Phobius"/>
    </source>
</evidence>
<dbReference type="EMBL" id="JALLPB020000168">
    <property type="protein sequence ID" value="KAL3816032.1"/>
    <property type="molecule type" value="Genomic_DNA"/>
</dbReference>
<accession>A0ABD3RSV0</accession>
<reference evidence="3 4" key="1">
    <citation type="submission" date="2024-10" db="EMBL/GenBank/DDBJ databases">
        <title>Updated reference genomes for cyclostephanoid diatoms.</title>
        <authorList>
            <person name="Roberts W.R."/>
            <person name="Alverson A.J."/>
        </authorList>
    </citation>
    <scope>NUCLEOTIDE SEQUENCE [LARGE SCALE GENOMIC DNA]</scope>
    <source>
        <strain evidence="3 4">AJA228-03</strain>
    </source>
</reference>
<protein>
    <submittedName>
        <fullName evidence="3">Uncharacterized protein</fullName>
    </submittedName>
</protein>
<evidence type="ECO:0000256" key="2">
    <source>
        <dbReference type="SAM" id="SignalP"/>
    </source>
</evidence>
<proteinExistence type="predicted"/>
<evidence type="ECO:0000313" key="4">
    <source>
        <dbReference type="Proteomes" id="UP001530377"/>
    </source>
</evidence>
<name>A0ABD3RSV0_9STRA</name>
<keyword evidence="4" id="KW-1185">Reference proteome</keyword>
<feature type="chain" id="PRO_5044782711" evidence="2">
    <location>
        <begin position="19"/>
        <end position="136"/>
    </location>
</feature>
<feature type="transmembrane region" description="Helical" evidence="1">
    <location>
        <begin position="96"/>
        <end position="117"/>
    </location>
</feature>
<evidence type="ECO:0000313" key="3">
    <source>
        <dbReference type="EMBL" id="KAL3816032.1"/>
    </source>
</evidence>
<dbReference type="Proteomes" id="UP001530377">
    <property type="component" value="Unassembled WGS sequence"/>
</dbReference>
<keyword evidence="1" id="KW-0812">Transmembrane</keyword>
<organism evidence="3 4">
    <name type="scientific">Cyclostephanos tholiformis</name>
    <dbReference type="NCBI Taxonomy" id="382380"/>
    <lineage>
        <taxon>Eukaryota</taxon>
        <taxon>Sar</taxon>
        <taxon>Stramenopiles</taxon>
        <taxon>Ochrophyta</taxon>
        <taxon>Bacillariophyta</taxon>
        <taxon>Coscinodiscophyceae</taxon>
        <taxon>Thalassiosirophycidae</taxon>
        <taxon>Stephanodiscales</taxon>
        <taxon>Stephanodiscaceae</taxon>
        <taxon>Cyclostephanos</taxon>
    </lineage>
</organism>
<comment type="caution">
    <text evidence="3">The sequence shown here is derived from an EMBL/GenBank/DDBJ whole genome shotgun (WGS) entry which is preliminary data.</text>
</comment>
<keyword evidence="2" id="KW-0732">Signal</keyword>
<dbReference type="AlphaFoldDB" id="A0ABD3RSV0"/>
<gene>
    <name evidence="3" type="ORF">ACHAXA_010337</name>
</gene>
<keyword evidence="1" id="KW-0472">Membrane</keyword>